<dbReference type="EMBL" id="JAHFXS010000404">
    <property type="protein sequence ID" value="KAG9985320.1"/>
    <property type="molecule type" value="Genomic_DNA"/>
</dbReference>
<evidence type="ECO:0000313" key="2">
    <source>
        <dbReference type="EMBL" id="KAG9985320.1"/>
    </source>
</evidence>
<keyword evidence="3" id="KW-1185">Reference proteome</keyword>
<reference evidence="2" key="2">
    <citation type="submission" date="2021-08" db="EMBL/GenBank/DDBJ databases">
        <authorList>
            <person name="Gostincar C."/>
            <person name="Sun X."/>
            <person name="Song Z."/>
            <person name="Gunde-Cimerman N."/>
        </authorList>
    </citation>
    <scope>NUCLEOTIDE SEQUENCE</scope>
    <source>
        <strain evidence="2">EXF-9298</strain>
    </source>
</reference>
<sequence length="475" mass="54870">MDDDWMGTDAGDSDYMDTDASDSDDDDINLEVTDAEILDLAGWPKSDGDDDMDREDSGLRNNWHGNDPLLRMIGLGKLNDKGYVNLEETYTDRTFGYSGDRVLNAARWRAEYETQIGLYTQVNEISEGKYGKLDEYHRIHPIFRQDNWNSDDLFRLGYESTDSFNKLKPVLQLATLLLEDENMVGYIFGMLDVDSHKEITFGGIEKRLNRKIFSFEQRHNLSETERQTVWRELYELSKHVSWTEKEATGEMEGLYGLTKGKRGSIEIVLDKQNIDYVCREASPIEDAIEWTPGSDEESARLRVKFVLATTMVHEVMHALWCNKYHPDREPFYMDTRMAGLGHQWEQLLYSGQIDNPTSQDRGSPYILSIGKWPSPDDEEGESPTKIMSHKKWGSTDVWHEFAVEMSYVQNMFTHEFWAQVDRYGISNFWPRRMLGVRRTLVSEYWKAESPVVRGPDDGEPPSPDGADSRGIIDKH</sequence>
<feature type="region of interest" description="Disordered" evidence="1">
    <location>
        <begin position="449"/>
        <end position="475"/>
    </location>
</feature>
<accession>A0A9P8JXG5</accession>
<dbReference type="Proteomes" id="UP000729357">
    <property type="component" value="Unassembled WGS sequence"/>
</dbReference>
<comment type="caution">
    <text evidence="2">The sequence shown here is derived from an EMBL/GenBank/DDBJ whole genome shotgun (WGS) entry which is preliminary data.</text>
</comment>
<name>A0A9P8JXG5_AURME</name>
<feature type="non-terminal residue" evidence="2">
    <location>
        <position position="1"/>
    </location>
</feature>
<reference evidence="2" key="1">
    <citation type="journal article" date="2021" name="J Fungi (Basel)">
        <title>Virulence traits and population genomics of the black yeast Aureobasidium melanogenum.</title>
        <authorList>
            <person name="Cernosa A."/>
            <person name="Sun X."/>
            <person name="Gostincar C."/>
            <person name="Fang C."/>
            <person name="Gunde-Cimerman N."/>
            <person name="Song Z."/>
        </authorList>
    </citation>
    <scope>NUCLEOTIDE SEQUENCE</scope>
    <source>
        <strain evidence="2">EXF-9298</strain>
    </source>
</reference>
<feature type="region of interest" description="Disordered" evidence="1">
    <location>
        <begin position="1"/>
        <end position="26"/>
    </location>
</feature>
<dbReference type="AlphaFoldDB" id="A0A9P8JXG5"/>
<proteinExistence type="predicted"/>
<evidence type="ECO:0000256" key="1">
    <source>
        <dbReference type="SAM" id="MobiDB-lite"/>
    </source>
</evidence>
<gene>
    <name evidence="2" type="ORF">KCU98_g4796</name>
</gene>
<feature type="compositionally biased region" description="Basic and acidic residues" evidence="1">
    <location>
        <begin position="466"/>
        <end position="475"/>
    </location>
</feature>
<evidence type="ECO:0000313" key="3">
    <source>
        <dbReference type="Proteomes" id="UP000729357"/>
    </source>
</evidence>
<protein>
    <submittedName>
        <fullName evidence="2">Uncharacterized protein</fullName>
    </submittedName>
</protein>
<organism evidence="2 3">
    <name type="scientific">Aureobasidium melanogenum</name>
    <name type="common">Aureobasidium pullulans var. melanogenum</name>
    <dbReference type="NCBI Taxonomy" id="46634"/>
    <lineage>
        <taxon>Eukaryota</taxon>
        <taxon>Fungi</taxon>
        <taxon>Dikarya</taxon>
        <taxon>Ascomycota</taxon>
        <taxon>Pezizomycotina</taxon>
        <taxon>Dothideomycetes</taxon>
        <taxon>Dothideomycetidae</taxon>
        <taxon>Dothideales</taxon>
        <taxon>Saccotheciaceae</taxon>
        <taxon>Aureobasidium</taxon>
    </lineage>
</organism>